<dbReference type="InterPro" id="IPR038482">
    <property type="entry name" value="Tp34-type_sf"/>
</dbReference>
<dbReference type="EMBL" id="CP101873">
    <property type="protein sequence ID" value="WMT06956.1"/>
    <property type="molecule type" value="Genomic_DNA"/>
</dbReference>
<dbReference type="Proteomes" id="UP001224926">
    <property type="component" value="Chromosome"/>
</dbReference>
<evidence type="ECO:0000313" key="4">
    <source>
        <dbReference type="Proteomes" id="UP001224926"/>
    </source>
</evidence>
<feature type="domain" description="DUF7350" evidence="2">
    <location>
        <begin position="251"/>
        <end position="375"/>
    </location>
</feature>
<dbReference type="GeneID" id="39863210"/>
<evidence type="ECO:0000313" key="3">
    <source>
        <dbReference type="EMBL" id="WMT06956.1"/>
    </source>
</evidence>
<evidence type="ECO:0000256" key="1">
    <source>
        <dbReference type="SAM" id="MobiDB-lite"/>
    </source>
</evidence>
<feature type="compositionally biased region" description="Low complexity" evidence="1">
    <location>
        <begin position="243"/>
        <end position="252"/>
    </location>
</feature>
<proteinExistence type="predicted"/>
<dbReference type="Pfam" id="PF24041">
    <property type="entry name" value="DUF7350"/>
    <property type="match status" value="1"/>
</dbReference>
<dbReference type="AlphaFoldDB" id="A0AAF0PAL3"/>
<organism evidence="3 4">
    <name type="scientific">Natrinema thermotolerans</name>
    <dbReference type="NCBI Taxonomy" id="121872"/>
    <lineage>
        <taxon>Archaea</taxon>
        <taxon>Methanobacteriati</taxon>
        <taxon>Methanobacteriota</taxon>
        <taxon>Stenosarchaea group</taxon>
        <taxon>Halobacteria</taxon>
        <taxon>Halobacteriales</taxon>
        <taxon>Natrialbaceae</taxon>
        <taxon>Natrinema</taxon>
    </lineage>
</organism>
<reference evidence="3 4" key="1">
    <citation type="submission" date="2022-07" db="EMBL/GenBank/DDBJ databases">
        <title>Two temperate virus in Haloterrigena jeotgali A29.</title>
        <authorList>
            <person name="Deng X."/>
        </authorList>
    </citation>
    <scope>NUCLEOTIDE SEQUENCE [LARGE SCALE GENOMIC DNA]</scope>
    <source>
        <strain evidence="3 4">A29</strain>
    </source>
</reference>
<keyword evidence="4" id="KW-1185">Reference proteome</keyword>
<feature type="compositionally biased region" description="Gly residues" evidence="1">
    <location>
        <begin position="231"/>
        <end position="242"/>
    </location>
</feature>
<dbReference type="RefSeq" id="WP_049966313.1">
    <property type="nucleotide sequence ID" value="NZ_CP101873.1"/>
</dbReference>
<dbReference type="Gene3D" id="2.60.40.2480">
    <property type="entry name" value="Periplasmic metal-binding protein Tp34-type"/>
    <property type="match status" value="1"/>
</dbReference>
<protein>
    <submittedName>
        <fullName evidence="3">Iron transporter</fullName>
    </submittedName>
</protein>
<dbReference type="PROSITE" id="PS51257">
    <property type="entry name" value="PROKAR_LIPOPROTEIN"/>
    <property type="match status" value="1"/>
</dbReference>
<evidence type="ECO:0000259" key="2">
    <source>
        <dbReference type="Pfam" id="PF24041"/>
    </source>
</evidence>
<gene>
    <name evidence="3" type="ORF">NP511_16395</name>
</gene>
<dbReference type="GeneID" id="84215554"/>
<name>A0AAF0PAL3_9EURY</name>
<feature type="region of interest" description="Disordered" evidence="1">
    <location>
        <begin position="215"/>
        <end position="262"/>
    </location>
</feature>
<sequence>MNRRRYLRGVAGVGAVGAAGLAGCLERLGFEEESAWANPPLVEDRPDAVYLPASREEMGMYGMDSDGDYALGLSYTFPHRFWTVEATSEGKQLVEVDADDSLHLMLTVWDRETDTVLPVDPVIEVRQDGSPVDAGISSPWPMISQRMGFHYGDNIRLPGEGEYTARVRAGPVSADRTGTFDGRLESAATLEVDFEYSRSSINDLSFQTIDEERRGNRGALPLMSHGDGGDSDGAGDGSGGMPPMGQGPPIDDLPGESLGTERSGDAAITAIRTDAERFVGSDGGEYLAVCLRTPYHGISLPLTSLSAALERDGSVRLEERLTETLDGEFGHHYGLAVDDLAAGDRLRVTVDSPPQVSRHDGYETAFFEFEDVTYTV</sequence>
<accession>A0AAF0PAL3</accession>
<dbReference type="InterPro" id="IPR055774">
    <property type="entry name" value="DUF7350"/>
</dbReference>